<dbReference type="EMBL" id="JPHZ01000031">
    <property type="protein sequence ID" value="KLT84999.1"/>
    <property type="molecule type" value="Genomic_DNA"/>
</dbReference>
<dbReference type="PATRIC" id="fig|1409923.3.peg.3682"/>
<protein>
    <submittedName>
        <fullName evidence="1">Uncharacterized protein</fullName>
    </submittedName>
</protein>
<dbReference type="Proteomes" id="UP000036122">
    <property type="component" value="Unassembled WGS sequence"/>
</dbReference>
<evidence type="ECO:0000313" key="1">
    <source>
        <dbReference type="EMBL" id="KLT84999.1"/>
    </source>
</evidence>
<dbReference type="RefSeq" id="WP_000716525.1">
    <property type="nucleotide sequence ID" value="NZ_JPHZ01000031.1"/>
</dbReference>
<evidence type="ECO:0000313" key="2">
    <source>
        <dbReference type="Proteomes" id="UP000036122"/>
    </source>
</evidence>
<dbReference type="AlphaFoldDB" id="A0A0J0ZRG1"/>
<name>A0A0J0ZRG1_ACIBA</name>
<comment type="caution">
    <text evidence="1">The sequence shown here is derived from an EMBL/GenBank/DDBJ whole genome shotgun (WGS) entry which is preliminary data.</text>
</comment>
<proteinExistence type="predicted"/>
<accession>A0A0J0ZRG1</accession>
<organism evidence="1 2">
    <name type="scientific">Acinetobacter baumannii MRSN 3527</name>
    <dbReference type="NCBI Taxonomy" id="1409923"/>
    <lineage>
        <taxon>Bacteria</taxon>
        <taxon>Pseudomonadati</taxon>
        <taxon>Pseudomonadota</taxon>
        <taxon>Gammaproteobacteria</taxon>
        <taxon>Moraxellales</taxon>
        <taxon>Moraxellaceae</taxon>
        <taxon>Acinetobacter</taxon>
        <taxon>Acinetobacter calcoaceticus/baumannii complex</taxon>
    </lineage>
</organism>
<reference evidence="1 2" key="1">
    <citation type="submission" date="2014-07" db="EMBL/GenBank/DDBJ databases">
        <authorList>
            <person name="Harkins D.M."/>
            <person name="Lesho E."/>
            <person name="Waterman P.E."/>
            <person name="Chan A."/>
            <person name="Fouts D.E."/>
        </authorList>
    </citation>
    <scope>NUCLEOTIDE SEQUENCE [LARGE SCALE GENOMIC DNA]</scope>
    <source>
        <strain evidence="1 2">MRSN 3527</strain>
    </source>
</reference>
<gene>
    <name evidence="1" type="ORF">T630_2905</name>
</gene>
<sequence>MKKHNPSKTQFDILVDARLFAPDFAQPKRDFDFYRERSIDQIKCAISNISKASNGNELVIAIAQANAFIDSAYNLEFINLVEKVKWTEELSSAFHGSVLEV</sequence>